<dbReference type="Proteomes" id="UP000007303">
    <property type="component" value="Unassembled WGS sequence"/>
</dbReference>
<dbReference type="Pfam" id="PF01612">
    <property type="entry name" value="DNA_pol_A_exo1"/>
    <property type="match status" value="1"/>
</dbReference>
<reference evidence="3" key="1">
    <citation type="journal article" date="2004" name="Nature">
        <title>Genome duplication in the teleost fish Tetraodon nigroviridis reveals the early vertebrate proto-karyotype.</title>
        <authorList>
            <person name="Jaillon O."/>
            <person name="Aury J.-M."/>
            <person name="Brunet F."/>
            <person name="Petit J.-L."/>
            <person name="Stange-Thomann N."/>
            <person name="Mauceli E."/>
            <person name="Bouneau L."/>
            <person name="Fischer C."/>
            <person name="Ozouf-Costaz C."/>
            <person name="Bernot A."/>
            <person name="Nicaud S."/>
            <person name="Jaffe D."/>
            <person name="Fisher S."/>
            <person name="Lutfalla G."/>
            <person name="Dossat C."/>
            <person name="Segurens B."/>
            <person name="Dasilva C."/>
            <person name="Salanoubat M."/>
            <person name="Levy M."/>
            <person name="Boudet N."/>
            <person name="Castellano S."/>
            <person name="Anthouard V."/>
            <person name="Jubin C."/>
            <person name="Castelli V."/>
            <person name="Katinka M."/>
            <person name="Vacherie B."/>
            <person name="Biemont C."/>
            <person name="Skalli Z."/>
            <person name="Cattolico L."/>
            <person name="Poulain J."/>
            <person name="De Berardinis V."/>
            <person name="Cruaud C."/>
            <person name="Duprat S."/>
            <person name="Brottier P."/>
            <person name="Coutanceau J.-P."/>
            <person name="Gouzy J."/>
            <person name="Parra G."/>
            <person name="Lardier G."/>
            <person name="Chapple C."/>
            <person name="McKernan K.J."/>
            <person name="McEwan P."/>
            <person name="Bosak S."/>
            <person name="Kellis M."/>
            <person name="Volff J.-N."/>
            <person name="Guigo R."/>
            <person name="Zody M.C."/>
            <person name="Mesirov J."/>
            <person name="Lindblad-Toh K."/>
            <person name="Birren B."/>
            <person name="Nusbaum C."/>
            <person name="Kahn D."/>
            <person name="Robinson-Rechavi M."/>
            <person name="Laudet V."/>
            <person name="Schachter V."/>
            <person name="Quetier F."/>
            <person name="Saurin W."/>
            <person name="Scarpelli C."/>
            <person name="Wincker P."/>
            <person name="Lander E.S."/>
            <person name="Weissenbach J."/>
            <person name="Roest Crollius H."/>
        </authorList>
    </citation>
    <scope>NUCLEOTIDE SEQUENCE [LARGE SCALE GENOMIC DNA]</scope>
</reference>
<dbReference type="STRING" id="99883.ENSTNIP00000020572"/>
<feature type="domain" description="3'-5' exonuclease" evidence="1">
    <location>
        <begin position="155"/>
        <end position="232"/>
    </location>
</feature>
<dbReference type="GO" id="GO:0034587">
    <property type="term" value="P:piRNA processing"/>
    <property type="evidence" value="ECO:0007669"/>
    <property type="project" value="TreeGrafter"/>
</dbReference>
<dbReference type="OMA" id="RHEWASS"/>
<dbReference type="InterPro" id="IPR036397">
    <property type="entry name" value="RNaseH_sf"/>
</dbReference>
<reference evidence="2" key="3">
    <citation type="submission" date="2025-09" db="UniProtKB">
        <authorList>
            <consortium name="Ensembl"/>
        </authorList>
    </citation>
    <scope>IDENTIFICATION</scope>
</reference>
<evidence type="ECO:0000259" key="1">
    <source>
        <dbReference type="Pfam" id="PF01612"/>
    </source>
</evidence>
<dbReference type="GO" id="GO:0003676">
    <property type="term" value="F:nucleic acid binding"/>
    <property type="evidence" value="ECO:0007669"/>
    <property type="project" value="InterPro"/>
</dbReference>
<dbReference type="PANTHER" id="PTHR46628:SF1">
    <property type="entry name" value="PIRNA BIOGENESIS PROTEIN EXD1"/>
    <property type="match status" value="1"/>
</dbReference>
<dbReference type="Ensembl" id="ENSTNIT00000020804.1">
    <property type="protein sequence ID" value="ENSTNIP00000020572.1"/>
    <property type="gene ID" value="ENSTNIG00000017431.1"/>
</dbReference>
<dbReference type="GeneTree" id="ENSGT00390000003581"/>
<dbReference type="PANTHER" id="PTHR46628">
    <property type="entry name" value="PIRNA BIOGENESIS PROTEIN EXD1"/>
    <property type="match status" value="1"/>
</dbReference>
<dbReference type="InterPro" id="IPR052144">
    <property type="entry name" value="piRNA_biogenesis_EXD1"/>
</dbReference>
<name>H3DJ76_TETNG</name>
<dbReference type="FunCoup" id="H3DJ76">
    <property type="interactions" value="228"/>
</dbReference>
<dbReference type="Gene3D" id="3.30.420.10">
    <property type="entry name" value="Ribonuclease H-like superfamily/Ribonuclease H"/>
    <property type="match status" value="1"/>
</dbReference>
<keyword evidence="3" id="KW-1185">Reference proteome</keyword>
<dbReference type="GO" id="GO:1990923">
    <property type="term" value="C:PET complex"/>
    <property type="evidence" value="ECO:0007669"/>
    <property type="project" value="TreeGrafter"/>
</dbReference>
<dbReference type="InterPro" id="IPR012337">
    <property type="entry name" value="RNaseH-like_sf"/>
</dbReference>
<dbReference type="HOGENOM" id="CLU_034376_0_0_1"/>
<dbReference type="AlphaFoldDB" id="H3DJ76"/>
<evidence type="ECO:0000313" key="3">
    <source>
        <dbReference type="Proteomes" id="UP000007303"/>
    </source>
</evidence>
<dbReference type="CDD" id="cd06148">
    <property type="entry name" value="Egl_like_exo"/>
    <property type="match status" value="1"/>
</dbReference>
<protein>
    <recommendedName>
        <fullName evidence="1">3'-5' exonuclease domain-containing protein</fullName>
    </recommendedName>
</protein>
<evidence type="ECO:0000313" key="2">
    <source>
        <dbReference type="Ensembl" id="ENSTNIP00000020572.1"/>
    </source>
</evidence>
<dbReference type="InterPro" id="IPR002562">
    <property type="entry name" value="3'-5'_exonuclease_dom"/>
</dbReference>
<dbReference type="InParanoid" id="H3DJ76"/>
<accession>H3DJ76</accession>
<sequence length="391" mass="43605">MCVYIYTTNIHMEDNYFLNLFKGKLVKLTIRKLPLSTSYFGVVHRINANKTLVLADVVNGSNGCPIPGTKVFFANEILNGTATVCGTGCFYLLNPFHQSNWLTKQAVATMEGDEDKEDHVPFVVIDNFQEKFGAAVIHIKQQCVIGVGAGGLKMSEHGRLCWLQIATKKRVYLFDILLLGSMAFRNGISSILESKEILKVLHDCREIAGFLMGQFGVKLNNVFDTQVADLMCFHSATGGFFPDTVSSLEQALSSHLQVPSSHLLALQTQSQLTQEDAAVWRLRPCPLAVLRLMAVSVVHLQALRLVLMDNLMMDYMKMMESYLNNSSYNPGELQHINLGAFALPPELRELERIPQERREQAINRYPVNEQGLLARFSPKAQPGPQTSPAAQ</sequence>
<organism evidence="2 3">
    <name type="scientific">Tetraodon nigroviridis</name>
    <name type="common">Spotted green pufferfish</name>
    <name type="synonym">Chelonodon nigroviridis</name>
    <dbReference type="NCBI Taxonomy" id="99883"/>
    <lineage>
        <taxon>Eukaryota</taxon>
        <taxon>Metazoa</taxon>
        <taxon>Chordata</taxon>
        <taxon>Craniata</taxon>
        <taxon>Vertebrata</taxon>
        <taxon>Euteleostomi</taxon>
        <taxon>Actinopterygii</taxon>
        <taxon>Neopterygii</taxon>
        <taxon>Teleostei</taxon>
        <taxon>Neoteleostei</taxon>
        <taxon>Acanthomorphata</taxon>
        <taxon>Eupercaria</taxon>
        <taxon>Tetraodontiformes</taxon>
        <taxon>Tetradontoidea</taxon>
        <taxon>Tetraodontidae</taxon>
        <taxon>Tetraodon</taxon>
    </lineage>
</organism>
<dbReference type="SUPFAM" id="SSF53098">
    <property type="entry name" value="Ribonuclease H-like"/>
    <property type="match status" value="1"/>
</dbReference>
<proteinExistence type="predicted"/>
<dbReference type="GO" id="GO:0008408">
    <property type="term" value="F:3'-5' exonuclease activity"/>
    <property type="evidence" value="ECO:0007669"/>
    <property type="project" value="InterPro"/>
</dbReference>
<reference evidence="2" key="2">
    <citation type="submission" date="2025-08" db="UniProtKB">
        <authorList>
            <consortium name="Ensembl"/>
        </authorList>
    </citation>
    <scope>IDENTIFICATION</scope>
</reference>